<evidence type="ECO:0000313" key="2">
    <source>
        <dbReference type="EMBL" id="BCJ90989.1"/>
    </source>
</evidence>
<reference evidence="2 3" key="1">
    <citation type="submission" date="2020-08" db="EMBL/GenBank/DDBJ databases">
        <title>Genome sequence of Rhizobiales bacterium strain IZ6.</title>
        <authorList>
            <person name="Nakai R."/>
            <person name="Naganuma T."/>
        </authorList>
    </citation>
    <scope>NUCLEOTIDE SEQUENCE [LARGE SCALE GENOMIC DNA]</scope>
    <source>
        <strain evidence="2 3">IZ6</strain>
    </source>
</reference>
<gene>
    <name evidence="2" type="ORF">IZ6_17240</name>
</gene>
<keyword evidence="1" id="KW-0812">Transmembrane</keyword>
<keyword evidence="1" id="KW-1133">Transmembrane helix</keyword>
<feature type="transmembrane region" description="Helical" evidence="1">
    <location>
        <begin position="134"/>
        <end position="152"/>
    </location>
</feature>
<dbReference type="RefSeq" id="WP_222874673.1">
    <property type="nucleotide sequence ID" value="NZ_AP023361.1"/>
</dbReference>
<proteinExistence type="predicted"/>
<dbReference type="AlphaFoldDB" id="A0A6S6QPR1"/>
<dbReference type="Proteomes" id="UP000515317">
    <property type="component" value="Chromosome"/>
</dbReference>
<evidence type="ECO:0000256" key="1">
    <source>
        <dbReference type="SAM" id="Phobius"/>
    </source>
</evidence>
<protein>
    <submittedName>
        <fullName evidence="2">Uncharacterized protein</fullName>
    </submittedName>
</protein>
<dbReference type="KEGG" id="tso:IZ6_17240"/>
<feature type="transmembrane region" description="Helical" evidence="1">
    <location>
        <begin position="27"/>
        <end position="45"/>
    </location>
</feature>
<keyword evidence="3" id="KW-1185">Reference proteome</keyword>
<accession>A0A6S6QPR1</accession>
<feature type="transmembrane region" description="Helical" evidence="1">
    <location>
        <begin position="96"/>
        <end position="122"/>
    </location>
</feature>
<name>A0A6S6QPR1_9HYPH</name>
<organism evidence="2 3">
    <name type="scientific">Terrihabitans soli</name>
    <dbReference type="NCBI Taxonomy" id="708113"/>
    <lineage>
        <taxon>Bacteria</taxon>
        <taxon>Pseudomonadati</taxon>
        <taxon>Pseudomonadota</taxon>
        <taxon>Alphaproteobacteria</taxon>
        <taxon>Hyphomicrobiales</taxon>
        <taxon>Terrihabitans</taxon>
    </lineage>
</organism>
<evidence type="ECO:0000313" key="3">
    <source>
        <dbReference type="Proteomes" id="UP000515317"/>
    </source>
</evidence>
<feature type="transmembrane region" description="Helical" evidence="1">
    <location>
        <begin position="66"/>
        <end position="84"/>
    </location>
</feature>
<dbReference type="EMBL" id="AP023361">
    <property type="protein sequence ID" value="BCJ90989.1"/>
    <property type="molecule type" value="Genomic_DNA"/>
</dbReference>
<sequence length="168" mass="18721">MAKGKARKSAVRSGKADTSDQRARERAIYASASVIMLIAAAATFWKGRTVYRHIYMHQTGASLEDLIVILVSISVIQIAFWSVLDAPPPFAIRKNVFFASFVLFLSRISFMLAGALFSIVVLVRFEELDIRPRALLVFVAVLFTIYCFSKWIERLGHALEHGSDGHTG</sequence>
<keyword evidence="1" id="KW-0472">Membrane</keyword>